<keyword evidence="16" id="KW-0539">Nucleus</keyword>
<dbReference type="GO" id="GO:0006303">
    <property type="term" value="P:double-strand break repair via nonhomologous end joining"/>
    <property type="evidence" value="ECO:0007669"/>
    <property type="project" value="UniProtKB-ARBA"/>
</dbReference>
<evidence type="ECO:0000256" key="17">
    <source>
        <dbReference type="ARBA" id="ARBA00023254"/>
    </source>
</evidence>
<keyword evidence="13" id="KW-0460">Magnesium</keyword>
<keyword evidence="22" id="KW-1185">Reference proteome</keyword>
<evidence type="ECO:0000256" key="12">
    <source>
        <dbReference type="ARBA" id="ARBA00022840"/>
    </source>
</evidence>
<evidence type="ECO:0000313" key="22">
    <source>
        <dbReference type="Proteomes" id="UP001140091"/>
    </source>
</evidence>
<proteinExistence type="inferred from homology"/>
<dbReference type="AlphaFoldDB" id="A0A9W8JJ33"/>
<keyword evidence="15" id="KW-0234">DNA repair</keyword>
<dbReference type="SUPFAM" id="SSF52540">
    <property type="entry name" value="P-loop containing nucleoside triphosphate hydrolases"/>
    <property type="match status" value="2"/>
</dbReference>
<dbReference type="GO" id="GO:0007127">
    <property type="term" value="P:meiosis I"/>
    <property type="evidence" value="ECO:0007669"/>
    <property type="project" value="UniProtKB-ARBA"/>
</dbReference>
<accession>A0A9W8JJ33</accession>
<evidence type="ECO:0000256" key="10">
    <source>
        <dbReference type="ARBA" id="ARBA00022801"/>
    </source>
</evidence>
<feature type="coiled-coil region" evidence="19">
    <location>
        <begin position="689"/>
        <end position="979"/>
    </location>
</feature>
<reference evidence="21" key="1">
    <citation type="submission" date="2022-06" db="EMBL/GenBank/DDBJ databases">
        <title>Genome Sequence of Candolleomyces eurysporus.</title>
        <authorList>
            <person name="Buettner E."/>
        </authorList>
    </citation>
    <scope>NUCLEOTIDE SEQUENCE</scope>
    <source>
        <strain evidence="21">VTCC 930004</strain>
    </source>
</reference>
<evidence type="ECO:0000256" key="2">
    <source>
        <dbReference type="ARBA" id="ARBA00004123"/>
    </source>
</evidence>
<evidence type="ECO:0000256" key="4">
    <source>
        <dbReference type="ARBA" id="ARBA00009439"/>
    </source>
</evidence>
<evidence type="ECO:0000259" key="20">
    <source>
        <dbReference type="Pfam" id="PF13476"/>
    </source>
</evidence>
<evidence type="ECO:0000256" key="16">
    <source>
        <dbReference type="ARBA" id="ARBA00023242"/>
    </source>
</evidence>
<dbReference type="GO" id="GO:0051880">
    <property type="term" value="F:G-quadruplex DNA binding"/>
    <property type="evidence" value="ECO:0007669"/>
    <property type="project" value="TreeGrafter"/>
</dbReference>
<evidence type="ECO:0000256" key="19">
    <source>
        <dbReference type="SAM" id="Coils"/>
    </source>
</evidence>
<dbReference type="GO" id="GO:0000794">
    <property type="term" value="C:condensed nuclear chromosome"/>
    <property type="evidence" value="ECO:0007669"/>
    <property type="project" value="TreeGrafter"/>
</dbReference>
<dbReference type="GO" id="GO:0070192">
    <property type="term" value="P:chromosome organization involved in meiotic cell cycle"/>
    <property type="evidence" value="ECO:0007669"/>
    <property type="project" value="TreeGrafter"/>
</dbReference>
<keyword evidence="14 19" id="KW-0175">Coiled coil</keyword>
<evidence type="ECO:0000256" key="18">
    <source>
        <dbReference type="ARBA" id="ARBA00049360"/>
    </source>
</evidence>
<dbReference type="Pfam" id="PF13558">
    <property type="entry name" value="SbcC_Walker_B"/>
    <property type="match status" value="1"/>
</dbReference>
<dbReference type="GO" id="GO:0046872">
    <property type="term" value="F:metal ion binding"/>
    <property type="evidence" value="ECO:0007669"/>
    <property type="project" value="UniProtKB-KW"/>
</dbReference>
<dbReference type="FunFam" id="3.40.50.300:FF:001195">
    <property type="entry name" value="DNA repair protein rad50"/>
    <property type="match status" value="1"/>
</dbReference>
<dbReference type="PANTHER" id="PTHR18867:SF12">
    <property type="entry name" value="DNA REPAIR PROTEIN RAD50"/>
    <property type="match status" value="1"/>
</dbReference>
<evidence type="ECO:0000256" key="6">
    <source>
        <dbReference type="ARBA" id="ARBA00022454"/>
    </source>
</evidence>
<dbReference type="GO" id="GO:0043047">
    <property type="term" value="F:single-stranded telomeric DNA binding"/>
    <property type="evidence" value="ECO:0007669"/>
    <property type="project" value="TreeGrafter"/>
</dbReference>
<feature type="coiled-coil region" evidence="19">
    <location>
        <begin position="1013"/>
        <end position="1040"/>
    </location>
</feature>
<evidence type="ECO:0000256" key="1">
    <source>
        <dbReference type="ARBA" id="ARBA00001947"/>
    </source>
</evidence>
<feature type="non-terminal residue" evidence="21">
    <location>
        <position position="1"/>
    </location>
</feature>
<evidence type="ECO:0000256" key="8">
    <source>
        <dbReference type="ARBA" id="ARBA00022741"/>
    </source>
</evidence>
<feature type="domain" description="Rad50/SbcC-type AAA" evidence="20">
    <location>
        <begin position="6"/>
        <end position="231"/>
    </location>
</feature>
<feature type="coiled-coil region" evidence="19">
    <location>
        <begin position="602"/>
        <end position="636"/>
    </location>
</feature>
<keyword evidence="7" id="KW-0479">Metal-binding</keyword>
<dbReference type="GO" id="GO:0000722">
    <property type="term" value="P:telomere maintenance via recombination"/>
    <property type="evidence" value="ECO:0007669"/>
    <property type="project" value="TreeGrafter"/>
</dbReference>
<feature type="coiled-coil region" evidence="19">
    <location>
        <begin position="217"/>
        <end position="381"/>
    </location>
</feature>
<protein>
    <recommendedName>
        <fullName evidence="5">DNA repair protein RAD50</fullName>
    </recommendedName>
</protein>
<name>A0A9W8JJ33_9AGAR</name>
<keyword evidence="9" id="KW-0227">DNA damage</keyword>
<dbReference type="OrthoDB" id="18797at2759"/>
<keyword evidence="10" id="KW-0378">Hydrolase</keyword>
<dbReference type="GO" id="GO:0003691">
    <property type="term" value="F:double-stranded telomeric DNA binding"/>
    <property type="evidence" value="ECO:0007669"/>
    <property type="project" value="TreeGrafter"/>
</dbReference>
<comment type="catalytic activity">
    <reaction evidence="18">
        <text>ATP + H2O = ADP + phosphate + H(+)</text>
        <dbReference type="Rhea" id="RHEA:13065"/>
        <dbReference type="ChEBI" id="CHEBI:15377"/>
        <dbReference type="ChEBI" id="CHEBI:15378"/>
        <dbReference type="ChEBI" id="CHEBI:30616"/>
        <dbReference type="ChEBI" id="CHEBI:43474"/>
        <dbReference type="ChEBI" id="CHEBI:456216"/>
    </reaction>
</comment>
<comment type="caution">
    <text evidence="21">The sequence shown here is derived from an EMBL/GenBank/DDBJ whole genome shotgun (WGS) entry which is preliminary data.</text>
</comment>
<evidence type="ECO:0000256" key="5">
    <source>
        <dbReference type="ARBA" id="ARBA00017893"/>
    </source>
</evidence>
<comment type="similarity">
    <text evidence="4">Belongs to the SMC family. RAD50 subfamily.</text>
</comment>
<evidence type="ECO:0000256" key="9">
    <source>
        <dbReference type="ARBA" id="ARBA00022763"/>
    </source>
</evidence>
<gene>
    <name evidence="21" type="ORF">H1R20_g2487</name>
</gene>
<keyword evidence="12" id="KW-0067">ATP-binding</keyword>
<keyword evidence="11" id="KW-0862">Zinc</keyword>
<dbReference type="GO" id="GO:0005524">
    <property type="term" value="F:ATP binding"/>
    <property type="evidence" value="ECO:0007669"/>
    <property type="project" value="UniProtKB-KW"/>
</dbReference>
<organism evidence="21 22">
    <name type="scientific">Candolleomyces eurysporus</name>
    <dbReference type="NCBI Taxonomy" id="2828524"/>
    <lineage>
        <taxon>Eukaryota</taxon>
        <taxon>Fungi</taxon>
        <taxon>Dikarya</taxon>
        <taxon>Basidiomycota</taxon>
        <taxon>Agaricomycotina</taxon>
        <taxon>Agaricomycetes</taxon>
        <taxon>Agaricomycetidae</taxon>
        <taxon>Agaricales</taxon>
        <taxon>Agaricineae</taxon>
        <taxon>Psathyrellaceae</taxon>
        <taxon>Candolleomyces</taxon>
    </lineage>
</organism>
<evidence type="ECO:0000256" key="7">
    <source>
        <dbReference type="ARBA" id="ARBA00022723"/>
    </source>
</evidence>
<keyword evidence="8" id="KW-0547">Nucleotide-binding</keyword>
<comment type="subcellular location">
    <subcellularLocation>
        <location evidence="3">Chromosome</location>
    </subcellularLocation>
    <subcellularLocation>
        <location evidence="2">Nucleus</location>
    </subcellularLocation>
</comment>
<dbReference type="GO" id="GO:0007004">
    <property type="term" value="P:telomere maintenance via telomerase"/>
    <property type="evidence" value="ECO:0007669"/>
    <property type="project" value="TreeGrafter"/>
</dbReference>
<sequence length="1234" mass="142229">MAHLNKLAIRGIRSFDDKQISVIEFFSPVTVIVGHNGSGKTTIIECLKYATTGEQPPNTRGGAFVHDPKMANEKEVKAQVKLRFHAANGTRMLAVRNLSVTVKKTAGLTMKTLESILALADSNAEQGGKRGVISTKCAEMDAEIPQLLGVSKAVLENVIFCHQEDSYWPLAEPSILKKKFDDIFEATRYTKALDNIKTLRKERVADLKAEKERLLGLSREKQHLDKLRGRIKDATANIAAKEVEYDTSKEEFDRVAEENRKFYEYNSKFREIYKDVENLEQMKTRLQRDLQEARDGNFEELPETDEELKARLDQFDQFIEAQKQTLRREERRKQDIEDEIAGFRDQLSDLLSAKGQLSAEAEQQRQRINEREQTIRDISKQHSMHVAGSQSLERDQVVEFMSRIVEIQRRHRTEFEKLQGDLKEKREEYNAKVRKLENESQKYKTQRQTYRDTLQERQNSIRRFDRELEGQTTLRSELQSTQEELEEKRNRVEKFKKDIASKNFDEQLQEKTEQSRKLEEDREALLKENQMLNMQAESRANLNLKRTEVKTKTQEIQSTIKTISFKFEELAGRQPKPDSIEEEIDTLLRTKEDEQEEADRDATAANSSLHSLEAAINNLKTQISAKQREVKEHEGKIRDAIGGADGDGFTKLEDAIKESTTELESLKKPNDVARDQLINKEIPALKAELAEKEEQRPKLVSQAEELADKLDELKQLVKSTLSLKQQVGTLTTLRKSIEKTESEISDLETELSTTGSTKTVADVQNELNKISMEIRAIEKERQSVLADRDRLQNALRSFESKCHQLELEEQKLLSKSNEMNATSERLEQAKKEVTSLSAQIKELDTKIGDAQGPIQILENELQQHEDDFNAKINQCQSHLQDLNMSVDKLQNMNKAIERYVKERKSRDLDECVLKIRQCEEELGATEKTLEDCRDKVKAIEREISESGASNTNLRENLRVRKLQKEIVEIQAKIDQFDVEEAARAKRNFETQWAKRHGEENRLKEGYTLLAGELSSMRTQLKDLEGDLKEFKDTNKNYTEQLIRVKVSDMANNDLEKYAKALDNAIMKYHGLKMEEVNDTMKHLWNKTYQGTDIDGIKIKSDVEGGASKRSYNYRVVMTKDQVEMDMRGRCSAGQKMLASIIIRLALSDSFGQNCGILALDEPTNALDTENIDALAESLVDIINERKSHSNFQLIIITHDEGFLRKLGQADVMEYYWRVSRDARQKSVIERQRFR</sequence>
<evidence type="ECO:0000256" key="15">
    <source>
        <dbReference type="ARBA" id="ARBA00023204"/>
    </source>
</evidence>
<comment type="cofactor">
    <cofactor evidence="1">
        <name>Zn(2+)</name>
        <dbReference type="ChEBI" id="CHEBI:29105"/>
    </cofactor>
</comment>
<dbReference type="InterPro" id="IPR038729">
    <property type="entry name" value="Rad50/SbcC_AAA"/>
</dbReference>
<evidence type="ECO:0000256" key="3">
    <source>
        <dbReference type="ARBA" id="ARBA00004286"/>
    </source>
</evidence>
<dbReference type="PANTHER" id="PTHR18867">
    <property type="entry name" value="RAD50"/>
    <property type="match status" value="1"/>
</dbReference>
<feature type="coiled-coil region" evidence="19">
    <location>
        <begin position="408"/>
        <end position="535"/>
    </location>
</feature>
<evidence type="ECO:0000256" key="13">
    <source>
        <dbReference type="ARBA" id="ARBA00022842"/>
    </source>
</evidence>
<dbReference type="InterPro" id="IPR027417">
    <property type="entry name" value="P-loop_NTPase"/>
</dbReference>
<dbReference type="EMBL" id="JANBPK010000714">
    <property type="protein sequence ID" value="KAJ2934603.1"/>
    <property type="molecule type" value="Genomic_DNA"/>
</dbReference>
<evidence type="ECO:0000256" key="14">
    <source>
        <dbReference type="ARBA" id="ARBA00023054"/>
    </source>
</evidence>
<evidence type="ECO:0000256" key="11">
    <source>
        <dbReference type="ARBA" id="ARBA00022833"/>
    </source>
</evidence>
<dbReference type="Proteomes" id="UP001140091">
    <property type="component" value="Unassembled WGS sequence"/>
</dbReference>
<dbReference type="SUPFAM" id="SSF57997">
    <property type="entry name" value="Tropomyosin"/>
    <property type="match status" value="1"/>
</dbReference>
<keyword evidence="17" id="KW-0469">Meiosis</keyword>
<dbReference type="GO" id="GO:0016887">
    <property type="term" value="F:ATP hydrolysis activity"/>
    <property type="evidence" value="ECO:0007669"/>
    <property type="project" value="InterPro"/>
</dbReference>
<keyword evidence="6" id="KW-0158">Chromosome</keyword>
<evidence type="ECO:0000313" key="21">
    <source>
        <dbReference type="EMBL" id="KAJ2934603.1"/>
    </source>
</evidence>
<dbReference type="FunFam" id="3.40.50.300:FF:000593">
    <property type="entry name" value="DNA repair protein RAD50"/>
    <property type="match status" value="1"/>
</dbReference>
<dbReference type="GO" id="GO:0030870">
    <property type="term" value="C:Mre11 complex"/>
    <property type="evidence" value="ECO:0007669"/>
    <property type="project" value="UniProtKB-ARBA"/>
</dbReference>
<dbReference type="Gene3D" id="1.10.287.1490">
    <property type="match status" value="1"/>
</dbReference>
<dbReference type="Pfam" id="PF13476">
    <property type="entry name" value="AAA_23"/>
    <property type="match status" value="1"/>
</dbReference>
<dbReference type="Gene3D" id="3.40.50.300">
    <property type="entry name" value="P-loop containing nucleotide triphosphate hydrolases"/>
    <property type="match status" value="2"/>
</dbReference>